<dbReference type="InterPro" id="IPR003675">
    <property type="entry name" value="Rce1/LyrA-like_dom"/>
</dbReference>
<dbReference type="GO" id="GO:0008237">
    <property type="term" value="F:metallopeptidase activity"/>
    <property type="evidence" value="ECO:0007669"/>
    <property type="project" value="UniProtKB-KW"/>
</dbReference>
<evidence type="ECO:0000256" key="1">
    <source>
        <dbReference type="SAM" id="Phobius"/>
    </source>
</evidence>
<feature type="transmembrane region" description="Helical" evidence="1">
    <location>
        <begin position="128"/>
        <end position="150"/>
    </location>
</feature>
<feature type="transmembrane region" description="Helical" evidence="1">
    <location>
        <begin position="231"/>
        <end position="256"/>
    </location>
</feature>
<reference evidence="3" key="1">
    <citation type="journal article" date="2021" name="PeerJ">
        <title>Extensive microbial diversity within the chicken gut microbiome revealed by metagenomics and culture.</title>
        <authorList>
            <person name="Gilroy R."/>
            <person name="Ravi A."/>
            <person name="Getino M."/>
            <person name="Pursley I."/>
            <person name="Horton D.L."/>
            <person name="Alikhan N.F."/>
            <person name="Baker D."/>
            <person name="Gharbi K."/>
            <person name="Hall N."/>
            <person name="Watson M."/>
            <person name="Adriaenssens E.M."/>
            <person name="Foster-Nyarko E."/>
            <person name="Jarju S."/>
            <person name="Secka A."/>
            <person name="Antonio M."/>
            <person name="Oren A."/>
            <person name="Chaudhuri R.R."/>
            <person name="La Ragione R."/>
            <person name="Hildebrand F."/>
            <person name="Pallen M.J."/>
        </authorList>
    </citation>
    <scope>NUCLEOTIDE SEQUENCE</scope>
    <source>
        <strain evidence="3">CHK55-1828</strain>
    </source>
</reference>
<comment type="caution">
    <text evidence="3">The sequence shown here is derived from an EMBL/GenBank/DDBJ whole genome shotgun (WGS) entry which is preliminary data.</text>
</comment>
<feature type="transmembrane region" description="Helical" evidence="1">
    <location>
        <begin position="52"/>
        <end position="74"/>
    </location>
</feature>
<dbReference type="RefSeq" id="WP_276826900.1">
    <property type="nucleotide sequence ID" value="NZ_DYVX01000036.1"/>
</dbReference>
<dbReference type="PANTHER" id="PTHR36435">
    <property type="entry name" value="SLR1288 PROTEIN"/>
    <property type="match status" value="1"/>
</dbReference>
<keyword evidence="1" id="KW-0812">Transmembrane</keyword>
<keyword evidence="1" id="KW-0472">Membrane</keyword>
<evidence type="ECO:0000313" key="4">
    <source>
        <dbReference type="Proteomes" id="UP000717835"/>
    </source>
</evidence>
<reference evidence="3" key="2">
    <citation type="submission" date="2021-09" db="EMBL/GenBank/DDBJ databases">
        <authorList>
            <person name="Gilroy R."/>
        </authorList>
    </citation>
    <scope>NUCLEOTIDE SEQUENCE</scope>
    <source>
        <strain evidence="3">CHK55-1828</strain>
    </source>
</reference>
<keyword evidence="3" id="KW-0482">Metalloprotease</keyword>
<protein>
    <submittedName>
        <fullName evidence="3">CPBP family intramembrane metalloprotease</fullName>
    </submittedName>
</protein>
<keyword evidence="3" id="KW-0645">Protease</keyword>
<evidence type="ECO:0000313" key="3">
    <source>
        <dbReference type="EMBL" id="HJF91591.1"/>
    </source>
</evidence>
<dbReference type="Proteomes" id="UP000717835">
    <property type="component" value="Unassembled WGS sequence"/>
</dbReference>
<dbReference type="PANTHER" id="PTHR36435:SF1">
    <property type="entry name" value="CAAX AMINO TERMINAL PROTEASE FAMILY PROTEIN"/>
    <property type="match status" value="1"/>
</dbReference>
<dbReference type="AlphaFoldDB" id="A0A921HVE7"/>
<dbReference type="InterPro" id="IPR052710">
    <property type="entry name" value="CAAX_protease"/>
</dbReference>
<dbReference type="GO" id="GO:0080120">
    <property type="term" value="P:CAAX-box protein maturation"/>
    <property type="evidence" value="ECO:0007669"/>
    <property type="project" value="UniProtKB-ARBA"/>
</dbReference>
<dbReference type="EMBL" id="DYVX01000036">
    <property type="protein sequence ID" value="HJF91591.1"/>
    <property type="molecule type" value="Genomic_DNA"/>
</dbReference>
<sequence>MEEKYAMKTVVKLILIYYLLQILSSLVAAPCVMIYEFATTGTLDMAAAQAQVMAPAMLLGFVFIAVFVWKAGYLTDLGRMFSPVSAGWTAGALLAGVSLIVWADFLVAQLTFLPDWMEQTFQTLQTGWLGVLCMAVLGPVVEEVFFRGVLTRELLKRYKPTTAILVSGLVFGIIHINPAQVVGACISGFFFAWLYARTRSILPGILIHILNNGLSVYLMRAYPEVETAGELLGSTGYAVLLAVSAVVLILSMAWLLRRQNHFKPEEL</sequence>
<proteinExistence type="predicted"/>
<feature type="domain" description="CAAX prenyl protease 2/Lysostaphin resistance protein A-like" evidence="2">
    <location>
        <begin position="127"/>
        <end position="213"/>
    </location>
</feature>
<dbReference type="Pfam" id="PF02517">
    <property type="entry name" value="Rce1-like"/>
    <property type="match status" value="1"/>
</dbReference>
<keyword evidence="1" id="KW-1133">Transmembrane helix</keyword>
<gene>
    <name evidence="3" type="ORF">K8W02_04290</name>
</gene>
<keyword evidence="3" id="KW-0378">Hydrolase</keyword>
<feature type="transmembrane region" description="Helical" evidence="1">
    <location>
        <begin position="162"/>
        <end position="195"/>
    </location>
</feature>
<dbReference type="GO" id="GO:0004175">
    <property type="term" value="F:endopeptidase activity"/>
    <property type="evidence" value="ECO:0007669"/>
    <property type="project" value="UniProtKB-ARBA"/>
</dbReference>
<organism evidence="3 4">
    <name type="scientific">Mediterranea massiliensis</name>
    <dbReference type="NCBI Taxonomy" id="1841865"/>
    <lineage>
        <taxon>Bacteria</taxon>
        <taxon>Pseudomonadati</taxon>
        <taxon>Bacteroidota</taxon>
        <taxon>Bacteroidia</taxon>
        <taxon>Bacteroidales</taxon>
        <taxon>Bacteroidaceae</taxon>
        <taxon>Mediterranea</taxon>
    </lineage>
</organism>
<name>A0A921HVE7_9BACT</name>
<feature type="transmembrane region" description="Helical" evidence="1">
    <location>
        <begin position="201"/>
        <end position="219"/>
    </location>
</feature>
<evidence type="ECO:0000259" key="2">
    <source>
        <dbReference type="Pfam" id="PF02517"/>
    </source>
</evidence>
<feature type="transmembrane region" description="Helical" evidence="1">
    <location>
        <begin position="86"/>
        <end position="108"/>
    </location>
</feature>
<accession>A0A921HVE7</accession>